<proteinExistence type="predicted"/>
<name>A0ABZ0IYU0_9BACT</name>
<sequence length="194" mass="21247">MKAIILIGLLITVHANGYSQNVPSSDIQIKTALLAAPTELKDGAKVYGYNSAGEFTTLREGSNGLICLADDPNSKGFNVACYQKDLDPFMARGRELKKEGKTSQEIFDIRETETKAGKINIPKGSTLYVYNAEDGDVTWASGEVVNGYLRYVVYVPFETSESTGLPTKPEFAGQPWIMNPGTHRAHIMLSPPRE</sequence>
<gene>
    <name evidence="1" type="ORF">RT717_09360</name>
</gene>
<reference evidence="1 2" key="1">
    <citation type="journal article" date="2023" name="Microbiol. Resour. Announc.">
        <title>Complete Genome Sequence of Imperialibacter roseus strain P4T.</title>
        <authorList>
            <person name="Tizabi D.R."/>
            <person name="Bachvaroff T."/>
            <person name="Hill R.T."/>
        </authorList>
    </citation>
    <scope>NUCLEOTIDE SEQUENCE [LARGE SCALE GENOMIC DNA]</scope>
    <source>
        <strain evidence="1 2">P4T</strain>
    </source>
</reference>
<keyword evidence="2" id="KW-1185">Reference proteome</keyword>
<accession>A0ABZ0IYU0</accession>
<protein>
    <submittedName>
        <fullName evidence="1">Uncharacterized protein</fullName>
    </submittedName>
</protein>
<evidence type="ECO:0000313" key="1">
    <source>
        <dbReference type="EMBL" id="WOK08842.1"/>
    </source>
</evidence>
<dbReference type="EMBL" id="CP136051">
    <property type="protein sequence ID" value="WOK08842.1"/>
    <property type="molecule type" value="Genomic_DNA"/>
</dbReference>
<dbReference type="Proteomes" id="UP001302349">
    <property type="component" value="Chromosome"/>
</dbReference>
<dbReference type="RefSeq" id="WP_317491473.1">
    <property type="nucleotide sequence ID" value="NZ_CP136051.1"/>
</dbReference>
<evidence type="ECO:0000313" key="2">
    <source>
        <dbReference type="Proteomes" id="UP001302349"/>
    </source>
</evidence>
<organism evidence="1 2">
    <name type="scientific">Imperialibacter roseus</name>
    <dbReference type="NCBI Taxonomy" id="1324217"/>
    <lineage>
        <taxon>Bacteria</taxon>
        <taxon>Pseudomonadati</taxon>
        <taxon>Bacteroidota</taxon>
        <taxon>Cytophagia</taxon>
        <taxon>Cytophagales</taxon>
        <taxon>Flammeovirgaceae</taxon>
        <taxon>Imperialibacter</taxon>
    </lineage>
</organism>